<dbReference type="AlphaFoldDB" id="A0A7S3X254"/>
<dbReference type="EMBL" id="HBIQ01091211">
    <property type="protein sequence ID" value="CAE0591147.1"/>
    <property type="molecule type" value="Transcribed_RNA"/>
</dbReference>
<protein>
    <submittedName>
        <fullName evidence="1">Uncharacterized protein</fullName>
    </submittedName>
</protein>
<name>A0A7S3X254_9SPIT</name>
<evidence type="ECO:0000313" key="1">
    <source>
        <dbReference type="EMBL" id="CAE0591147.1"/>
    </source>
</evidence>
<proteinExistence type="predicted"/>
<sequence length="442" mass="49915">MQEVLKMYGDAWAPESLPSFFRFLMDSQIAKGSGGRAGEWPPHWFVDPLQMHRVDERLLVEDHLAIVLKNNEYYDGVVFCRGLFDTAMEKVLLGTAHDALAGPGEDTKGATNSSVWHSKYDVSLPGPMAERWGKGVANLSTLAFPLKRNQRQSLYLPKLCSTDEITCWFQDENSNARKSLATGPEYQTVVKFTVTDKKVFFVIDSSEGVSGAIVTGYKDMEGNLQIAKMQPQNAPSGDELKVQKAPQYGFPTVLSSKHLVVEECNCPVQDHSKKCITDGCLAWCPDHFRLDACSMHNCRTWYAKTYANVSHYCGWLFSEKAQTLCWALDSIVCTDQKCGWGKSFEPVECHDIDPHARTQQATDYSCGYMTWTDDMRTEITKQTDVDHGPEELWWKDGPGCVDKYVDNQKMMPSARRNDGVFMIFFDSLAWLHVDDAGQKRKT</sequence>
<reference evidence="1" key="1">
    <citation type="submission" date="2021-01" db="EMBL/GenBank/DDBJ databases">
        <authorList>
            <person name="Corre E."/>
            <person name="Pelletier E."/>
            <person name="Niang G."/>
            <person name="Scheremetjew M."/>
            <person name="Finn R."/>
            <person name="Kale V."/>
            <person name="Holt S."/>
            <person name="Cochrane G."/>
            <person name="Meng A."/>
            <person name="Brown T."/>
            <person name="Cohen L."/>
        </authorList>
    </citation>
    <scope>NUCLEOTIDE SEQUENCE</scope>
    <source>
        <strain evidence="1">SPMC142</strain>
    </source>
</reference>
<organism evidence="1">
    <name type="scientific">Strombidinopsis acuminata</name>
    <dbReference type="NCBI Taxonomy" id="141414"/>
    <lineage>
        <taxon>Eukaryota</taxon>
        <taxon>Sar</taxon>
        <taxon>Alveolata</taxon>
        <taxon>Ciliophora</taxon>
        <taxon>Intramacronucleata</taxon>
        <taxon>Spirotrichea</taxon>
        <taxon>Choreotrichia</taxon>
        <taxon>Choreotrichida</taxon>
        <taxon>Strombidinopsidae</taxon>
        <taxon>Strombidinopsis</taxon>
    </lineage>
</organism>
<gene>
    <name evidence="1" type="ORF">SACU0126_LOCUS29137</name>
</gene>
<accession>A0A7S3X254</accession>